<dbReference type="Gene3D" id="3.40.1800.20">
    <property type="match status" value="1"/>
</dbReference>
<evidence type="ECO:0000256" key="2">
    <source>
        <dbReference type="ARBA" id="ARBA00022723"/>
    </source>
</evidence>
<evidence type="ECO:0000313" key="9">
    <source>
        <dbReference type="EnsemblMetazoa" id="PPAI008628-PA"/>
    </source>
</evidence>
<dbReference type="Gene3D" id="3.30.160.60">
    <property type="entry name" value="Classic Zinc Finger"/>
    <property type="match status" value="1"/>
</dbReference>
<dbReference type="InterPro" id="IPR036236">
    <property type="entry name" value="Znf_C2H2_sf"/>
</dbReference>
<keyword evidence="10" id="KW-1185">Reference proteome</keyword>
<dbReference type="PANTHER" id="PTHR24381">
    <property type="entry name" value="ZINC FINGER PROTEIN"/>
    <property type="match status" value="1"/>
</dbReference>
<evidence type="ECO:0000256" key="4">
    <source>
        <dbReference type="ARBA" id="ARBA00022771"/>
    </source>
</evidence>
<dbReference type="GO" id="GO:0000977">
    <property type="term" value="F:RNA polymerase II transcription regulatory region sequence-specific DNA binding"/>
    <property type="evidence" value="ECO:0007669"/>
    <property type="project" value="TreeGrafter"/>
</dbReference>
<dbReference type="PROSITE" id="PS50157">
    <property type="entry name" value="ZINC_FINGER_C2H2_2"/>
    <property type="match status" value="2"/>
</dbReference>
<evidence type="ECO:0000256" key="6">
    <source>
        <dbReference type="ARBA" id="ARBA00023242"/>
    </source>
</evidence>
<keyword evidence="3" id="KW-0677">Repeat</keyword>
<dbReference type="InterPro" id="IPR013087">
    <property type="entry name" value="Znf_C2H2_type"/>
</dbReference>
<sequence length="691" mass="79499">MSGKPVISMLESCRVCGEGNVEGKGRHFLYGIDQNDELLTILRTVLPIVIYPEDPLSKWICTRCRDKVMAFCGISQQYKKYLGKCLGALRKVDPEETYLQICSDVEVSLGGAGGEGEGTFAATLEDSLKEKVPSAAFDRKRLILPGRRGSRVPEKKAERTDRAPGVVPSLFEVCIDYINREGRNLLNTFLHVDSARAWSESEVEESESSMSFDDHTEGETFYDTSNVECTVNITEGYSMRQEAAFPQMPPTVTENGVGKKRKLSGRSVEVEPTEKPHTRPKSRVNYSEDMLDEAFFYEQMMLEQYKRRAKTVVKEEPAPVYKQPQVAAKRTHAKSSIGAFPLMDIRQQLKTDPTQVIQFNSELSIHLKARDTPRSPPELQWEPPNEDIDPVDCKFCRRRFQNMAILSKHQLRHFVLRLKRLDTPEILHPKFRRYSYRYPNFRCCNCLSYYMSKESLKEHWGKGECEFFCRICRASFHRSRQDLHKHYYLVHGIRFNDAIFAISGLEIDESKICSICYCTFPNFQSRNSHMKIHKKKGEVSQQIMIPSTSNPAPIPRPRLQINQALQMEIKRMEFASHQRFNGIPSSSRMVAPPFNHRPPPHLLPAPPRFVAPGPLKRFPEVPMQQPPPMGDDEPVPKIYNCIPCGGKFPNKSELYRHKRTCPQLLRTCCHICWKQFTTTSEFESHMRQHHG</sequence>
<evidence type="ECO:0000256" key="5">
    <source>
        <dbReference type="ARBA" id="ARBA00022833"/>
    </source>
</evidence>
<dbReference type="GO" id="GO:0000981">
    <property type="term" value="F:DNA-binding transcription factor activity, RNA polymerase II-specific"/>
    <property type="evidence" value="ECO:0007669"/>
    <property type="project" value="TreeGrafter"/>
</dbReference>
<feature type="domain" description="C2H2-type" evidence="8">
    <location>
        <begin position="639"/>
        <end position="660"/>
    </location>
</feature>
<dbReference type="SUPFAM" id="SSF57667">
    <property type="entry name" value="beta-beta-alpha zinc fingers"/>
    <property type="match status" value="1"/>
</dbReference>
<feature type="domain" description="C2H2-type" evidence="8">
    <location>
        <begin position="667"/>
        <end position="691"/>
    </location>
</feature>
<feature type="compositionally biased region" description="Basic and acidic residues" evidence="7">
    <location>
        <begin position="268"/>
        <end position="277"/>
    </location>
</feature>
<dbReference type="AlphaFoldDB" id="A0A1B0DK54"/>
<dbReference type="GO" id="GO:0008270">
    <property type="term" value="F:zinc ion binding"/>
    <property type="evidence" value="ECO:0007669"/>
    <property type="project" value="UniProtKB-KW"/>
</dbReference>
<feature type="region of interest" description="Disordered" evidence="7">
    <location>
        <begin position="248"/>
        <end position="283"/>
    </location>
</feature>
<keyword evidence="5" id="KW-0862">Zinc</keyword>
<dbReference type="EMBL" id="AJVK01035266">
    <property type="status" value="NOT_ANNOTATED_CDS"/>
    <property type="molecule type" value="Genomic_DNA"/>
</dbReference>
<evidence type="ECO:0000256" key="3">
    <source>
        <dbReference type="ARBA" id="ARBA00022737"/>
    </source>
</evidence>
<evidence type="ECO:0000256" key="7">
    <source>
        <dbReference type="SAM" id="MobiDB-lite"/>
    </source>
</evidence>
<dbReference type="VEuPathDB" id="VectorBase:PPAPM1_005319"/>
<keyword evidence="6" id="KW-0539">Nucleus</keyword>
<keyword evidence="2" id="KW-0479">Metal-binding</keyword>
<proteinExistence type="predicted"/>
<accession>A0A1B0DK54</accession>
<keyword evidence="4" id="KW-0863">Zinc-finger</keyword>
<reference evidence="9" key="1">
    <citation type="submission" date="2022-08" db="UniProtKB">
        <authorList>
            <consortium name="EnsemblMetazoa"/>
        </authorList>
    </citation>
    <scope>IDENTIFICATION</scope>
    <source>
        <strain evidence="9">Israel</strain>
    </source>
</reference>
<dbReference type="Proteomes" id="UP000092462">
    <property type="component" value="Unassembled WGS sequence"/>
</dbReference>
<dbReference type="VEuPathDB" id="VectorBase:PPAI008628"/>
<dbReference type="GO" id="GO:0005634">
    <property type="term" value="C:nucleus"/>
    <property type="evidence" value="ECO:0007669"/>
    <property type="project" value="UniProtKB-SubCell"/>
</dbReference>
<dbReference type="SUPFAM" id="SSF57716">
    <property type="entry name" value="Glucocorticoid receptor-like (DNA-binding domain)"/>
    <property type="match status" value="1"/>
</dbReference>
<evidence type="ECO:0000256" key="1">
    <source>
        <dbReference type="ARBA" id="ARBA00004123"/>
    </source>
</evidence>
<evidence type="ECO:0000259" key="8">
    <source>
        <dbReference type="PROSITE" id="PS50157"/>
    </source>
</evidence>
<dbReference type="EnsemblMetazoa" id="PPAI008628-RA">
    <property type="protein sequence ID" value="PPAI008628-PA"/>
    <property type="gene ID" value="PPAI008628"/>
</dbReference>
<dbReference type="PANTHER" id="PTHR24381:SF393">
    <property type="entry name" value="CHROMATIN-LINKED ADAPTOR FOR MSL PROTEINS, ISOFORM B"/>
    <property type="match status" value="1"/>
</dbReference>
<protein>
    <recommendedName>
        <fullName evidence="8">C2H2-type domain-containing protein</fullName>
    </recommendedName>
</protein>
<dbReference type="SMART" id="SM00355">
    <property type="entry name" value="ZnF_C2H2"/>
    <property type="match status" value="5"/>
</dbReference>
<organism evidence="9 10">
    <name type="scientific">Phlebotomus papatasi</name>
    <name type="common">Sandfly</name>
    <dbReference type="NCBI Taxonomy" id="29031"/>
    <lineage>
        <taxon>Eukaryota</taxon>
        <taxon>Metazoa</taxon>
        <taxon>Ecdysozoa</taxon>
        <taxon>Arthropoda</taxon>
        <taxon>Hexapoda</taxon>
        <taxon>Insecta</taxon>
        <taxon>Pterygota</taxon>
        <taxon>Neoptera</taxon>
        <taxon>Endopterygota</taxon>
        <taxon>Diptera</taxon>
        <taxon>Nematocera</taxon>
        <taxon>Psychodoidea</taxon>
        <taxon>Psychodidae</taxon>
        <taxon>Phlebotomus</taxon>
        <taxon>Phlebotomus</taxon>
    </lineage>
</organism>
<evidence type="ECO:0000313" key="10">
    <source>
        <dbReference type="Proteomes" id="UP000092462"/>
    </source>
</evidence>
<comment type="subcellular location">
    <subcellularLocation>
        <location evidence="1">Nucleus</location>
    </subcellularLocation>
</comment>
<name>A0A1B0DK54_PHLPP</name>
<dbReference type="PROSITE" id="PS00028">
    <property type="entry name" value="ZINC_FINGER_C2H2_1"/>
    <property type="match status" value="3"/>
</dbReference>